<evidence type="ECO:0008006" key="4">
    <source>
        <dbReference type="Google" id="ProtNLM"/>
    </source>
</evidence>
<comment type="caution">
    <text evidence="2">The sequence shown here is derived from an EMBL/GenBank/DDBJ whole genome shotgun (WGS) entry which is preliminary data.</text>
</comment>
<gene>
    <name evidence="2" type="ORF">KDM90_04870</name>
</gene>
<feature type="transmembrane region" description="Helical" evidence="1">
    <location>
        <begin position="169"/>
        <end position="189"/>
    </location>
</feature>
<feature type="transmembrane region" description="Helical" evidence="1">
    <location>
        <begin position="20"/>
        <end position="42"/>
    </location>
</feature>
<protein>
    <recommendedName>
        <fullName evidence="4">Transmembrane protein</fullName>
    </recommendedName>
</protein>
<feature type="transmembrane region" description="Helical" evidence="1">
    <location>
        <begin position="139"/>
        <end position="157"/>
    </location>
</feature>
<keyword evidence="1" id="KW-0812">Transmembrane</keyword>
<proteinExistence type="predicted"/>
<keyword evidence="3" id="KW-1185">Reference proteome</keyword>
<evidence type="ECO:0000313" key="3">
    <source>
        <dbReference type="Proteomes" id="UP000678545"/>
    </source>
</evidence>
<evidence type="ECO:0000313" key="2">
    <source>
        <dbReference type="EMBL" id="MBR7799325.1"/>
    </source>
</evidence>
<evidence type="ECO:0000256" key="1">
    <source>
        <dbReference type="SAM" id="Phobius"/>
    </source>
</evidence>
<keyword evidence="1" id="KW-0472">Membrane</keyword>
<accession>A0A941DYX8</accession>
<dbReference type="EMBL" id="JAGSPJ010000001">
    <property type="protein sequence ID" value="MBR7799325.1"/>
    <property type="molecule type" value="Genomic_DNA"/>
</dbReference>
<keyword evidence="1" id="KW-1133">Transmembrane helix</keyword>
<dbReference type="RefSeq" id="WP_212674417.1">
    <property type="nucleotide sequence ID" value="NZ_JAGSPJ010000001.1"/>
</dbReference>
<reference evidence="2" key="1">
    <citation type="submission" date="2021-04" db="EMBL/GenBank/DDBJ databases">
        <title>novel species isolated from subtropical streams in China.</title>
        <authorList>
            <person name="Lu H."/>
        </authorList>
    </citation>
    <scope>NUCLEOTIDE SEQUENCE</scope>
    <source>
        <strain evidence="2">FT137W</strain>
    </source>
</reference>
<dbReference type="Proteomes" id="UP000678545">
    <property type="component" value="Unassembled WGS sequence"/>
</dbReference>
<name>A0A941DYX8_9BURK</name>
<feature type="transmembrane region" description="Helical" evidence="1">
    <location>
        <begin position="201"/>
        <end position="220"/>
    </location>
</feature>
<feature type="transmembrane region" description="Helical" evidence="1">
    <location>
        <begin position="69"/>
        <end position="93"/>
    </location>
</feature>
<dbReference type="AlphaFoldDB" id="A0A941DYX8"/>
<organism evidence="2 3">
    <name type="scientific">Undibacterium fentianense</name>
    <dbReference type="NCBI Taxonomy" id="2828728"/>
    <lineage>
        <taxon>Bacteria</taxon>
        <taxon>Pseudomonadati</taxon>
        <taxon>Pseudomonadota</taxon>
        <taxon>Betaproteobacteria</taxon>
        <taxon>Burkholderiales</taxon>
        <taxon>Oxalobacteraceae</taxon>
        <taxon>Undibacterium</taxon>
    </lineage>
</organism>
<sequence length="256" mass="30179">MERIPNLHPLSVFLLENLLNYSYFALLTSIAFALMAAAIKYAPIKTLKKRRKFIARLRHNTRRKIRANLFLQVLSKFLHWLFITCFFIPLFAYDIIDRNIRALFRLNKEIDRQTFTRFESVIAKRLNVKWVELQNNDRFWLPFFILLSSNHAALKLIQSIRLASIFSRNQALACFIAAGFFAGAFRSQLPAVSGLLNKDHTISIAIVLFCMGCFFHWRFLQQYYSFTKLMIRAVATLDHTSKPSIERRNSTRRDWF</sequence>